<comment type="subcellular location">
    <subcellularLocation>
        <location evidence="8">Cytoplasm</location>
    </subcellularLocation>
</comment>
<feature type="binding site" evidence="7">
    <location>
        <position position="115"/>
    </location>
    <ligand>
        <name>Zn(2+)</name>
        <dbReference type="ChEBI" id="CHEBI:29105"/>
    </ligand>
</feature>
<organism evidence="10 11">
    <name type="scientific">Kinneretia aquatilis</name>
    <dbReference type="NCBI Taxonomy" id="2070761"/>
    <lineage>
        <taxon>Bacteria</taxon>
        <taxon>Pseudomonadati</taxon>
        <taxon>Pseudomonadota</taxon>
        <taxon>Betaproteobacteria</taxon>
        <taxon>Burkholderiales</taxon>
        <taxon>Sphaerotilaceae</taxon>
        <taxon>Roseateles</taxon>
    </lineage>
</organism>
<feature type="region of interest" description="Disordered" evidence="9">
    <location>
        <begin position="1"/>
        <end position="23"/>
    </location>
</feature>
<dbReference type="InterPro" id="IPR002481">
    <property type="entry name" value="FUR"/>
</dbReference>
<accession>A0A2N8KXF4</accession>
<dbReference type="Pfam" id="PF01475">
    <property type="entry name" value="FUR"/>
    <property type="match status" value="1"/>
</dbReference>
<dbReference type="EMBL" id="POSP01000003">
    <property type="protein sequence ID" value="PND38148.1"/>
    <property type="molecule type" value="Genomic_DNA"/>
</dbReference>
<dbReference type="CDD" id="cd07153">
    <property type="entry name" value="Fur_like"/>
    <property type="match status" value="1"/>
</dbReference>
<evidence type="ECO:0000256" key="2">
    <source>
        <dbReference type="ARBA" id="ARBA00022491"/>
    </source>
</evidence>
<dbReference type="Gene3D" id="1.10.10.10">
    <property type="entry name" value="Winged helix-like DNA-binding domain superfamily/Winged helix DNA-binding domain"/>
    <property type="match status" value="1"/>
</dbReference>
<dbReference type="Gene3D" id="3.30.1490.190">
    <property type="match status" value="1"/>
</dbReference>
<dbReference type="RefSeq" id="WP_102768068.1">
    <property type="nucleotide sequence ID" value="NZ_POSP01000003.1"/>
</dbReference>
<comment type="cofactor">
    <cofactor evidence="7">
        <name>Zn(2+)</name>
        <dbReference type="ChEBI" id="CHEBI:29105"/>
    </cofactor>
    <text evidence="7">Binds 1 zinc ion per subunit.</text>
</comment>
<keyword evidence="3 7" id="KW-0862">Zinc</keyword>
<gene>
    <name evidence="8" type="primary">fur</name>
    <name evidence="10" type="ORF">C1O66_11880</name>
</gene>
<dbReference type="SUPFAM" id="SSF46785">
    <property type="entry name" value="Winged helix' DNA-binding domain"/>
    <property type="match status" value="1"/>
</dbReference>
<dbReference type="GO" id="GO:1900376">
    <property type="term" value="P:regulation of secondary metabolite biosynthetic process"/>
    <property type="evidence" value="ECO:0007669"/>
    <property type="project" value="TreeGrafter"/>
</dbReference>
<feature type="compositionally biased region" description="Low complexity" evidence="9">
    <location>
        <begin position="1"/>
        <end position="20"/>
    </location>
</feature>
<sequence length="163" mass="17545">MKTRKPSASPSASARAAQEEALQEARRERLSALGLRVTPNRLAVLAVFEQATRALSHADIEAELPQAIDAVTLYRTLDALAEAGVLSKTVGDDRVSRYALMQQAAQHQGHAHFHCDDCGRVYCLPAKPPRQPAVPEGFAVAAVDLNVHGQCADCGSQPHAKMR</sequence>
<evidence type="ECO:0000256" key="3">
    <source>
        <dbReference type="ARBA" id="ARBA00022833"/>
    </source>
</evidence>
<evidence type="ECO:0000256" key="8">
    <source>
        <dbReference type="RuleBase" id="RU364037"/>
    </source>
</evidence>
<proteinExistence type="inferred from homology"/>
<dbReference type="GO" id="GO:0008270">
    <property type="term" value="F:zinc ion binding"/>
    <property type="evidence" value="ECO:0007669"/>
    <property type="project" value="TreeGrafter"/>
</dbReference>
<feature type="binding site" evidence="7">
    <location>
        <position position="118"/>
    </location>
    <ligand>
        <name>Zn(2+)</name>
        <dbReference type="ChEBI" id="CHEBI:29105"/>
    </ligand>
</feature>
<dbReference type="GO" id="GO:0045892">
    <property type="term" value="P:negative regulation of DNA-templated transcription"/>
    <property type="evidence" value="ECO:0007669"/>
    <property type="project" value="TreeGrafter"/>
</dbReference>
<evidence type="ECO:0000256" key="4">
    <source>
        <dbReference type="ARBA" id="ARBA00023015"/>
    </source>
</evidence>
<name>A0A2N8KXF4_9BURK</name>
<evidence type="ECO:0000313" key="11">
    <source>
        <dbReference type="Proteomes" id="UP000235916"/>
    </source>
</evidence>
<protein>
    <recommendedName>
        <fullName evidence="8">Ferric uptake regulation protein</fullName>
    </recommendedName>
</protein>
<dbReference type="AlphaFoldDB" id="A0A2N8KXF4"/>
<keyword evidence="5 8" id="KW-0238">DNA-binding</keyword>
<dbReference type="InterPro" id="IPR036390">
    <property type="entry name" value="WH_DNA-bd_sf"/>
</dbReference>
<evidence type="ECO:0000313" key="10">
    <source>
        <dbReference type="EMBL" id="PND38148.1"/>
    </source>
</evidence>
<evidence type="ECO:0000256" key="9">
    <source>
        <dbReference type="SAM" id="MobiDB-lite"/>
    </source>
</evidence>
<comment type="subunit">
    <text evidence="8">Homodimer.</text>
</comment>
<dbReference type="PANTHER" id="PTHR33202:SF7">
    <property type="entry name" value="FERRIC UPTAKE REGULATION PROTEIN"/>
    <property type="match status" value="1"/>
</dbReference>
<dbReference type="InterPro" id="IPR043135">
    <property type="entry name" value="Fur_C"/>
</dbReference>
<comment type="similarity">
    <text evidence="1 8">Belongs to the Fur family.</text>
</comment>
<keyword evidence="6 8" id="KW-0804">Transcription</keyword>
<keyword evidence="7 8" id="KW-0479">Metal-binding</keyword>
<evidence type="ECO:0000256" key="6">
    <source>
        <dbReference type="ARBA" id="ARBA00023163"/>
    </source>
</evidence>
<dbReference type="PANTHER" id="PTHR33202">
    <property type="entry name" value="ZINC UPTAKE REGULATION PROTEIN"/>
    <property type="match status" value="1"/>
</dbReference>
<feature type="binding site" evidence="7">
    <location>
        <position position="151"/>
    </location>
    <ligand>
        <name>Zn(2+)</name>
        <dbReference type="ChEBI" id="CHEBI:29105"/>
    </ligand>
</feature>
<evidence type="ECO:0000256" key="7">
    <source>
        <dbReference type="PIRSR" id="PIRSR602481-1"/>
    </source>
</evidence>
<evidence type="ECO:0000256" key="1">
    <source>
        <dbReference type="ARBA" id="ARBA00007957"/>
    </source>
</evidence>
<dbReference type="OrthoDB" id="8659436at2"/>
<dbReference type="GO" id="GO:0003700">
    <property type="term" value="F:DNA-binding transcription factor activity"/>
    <property type="evidence" value="ECO:0007669"/>
    <property type="project" value="UniProtKB-UniRule"/>
</dbReference>
<dbReference type="GO" id="GO:0005737">
    <property type="term" value="C:cytoplasm"/>
    <property type="evidence" value="ECO:0007669"/>
    <property type="project" value="UniProtKB-SubCell"/>
</dbReference>
<keyword evidence="4 8" id="KW-0805">Transcription regulation</keyword>
<evidence type="ECO:0000256" key="5">
    <source>
        <dbReference type="ARBA" id="ARBA00023125"/>
    </source>
</evidence>
<keyword evidence="11" id="KW-1185">Reference proteome</keyword>
<keyword evidence="8" id="KW-0963">Cytoplasm</keyword>
<dbReference type="Proteomes" id="UP000235916">
    <property type="component" value="Unassembled WGS sequence"/>
</dbReference>
<comment type="caution">
    <text evidence="10">The sequence shown here is derived from an EMBL/GenBank/DDBJ whole genome shotgun (WGS) entry which is preliminary data.</text>
</comment>
<dbReference type="GO" id="GO:0000976">
    <property type="term" value="F:transcription cis-regulatory region binding"/>
    <property type="evidence" value="ECO:0007669"/>
    <property type="project" value="TreeGrafter"/>
</dbReference>
<reference evidence="10 11" key="1">
    <citation type="submission" date="2018-01" db="EMBL/GenBank/DDBJ databases">
        <title>Draft genome sequence of Paucibacter aquatile CR182 isolated from freshwater of the Nakdong River.</title>
        <authorList>
            <person name="Choi A."/>
            <person name="Chung E.J."/>
        </authorList>
    </citation>
    <scope>NUCLEOTIDE SEQUENCE [LARGE SCALE GENOMIC DNA]</scope>
    <source>
        <strain evidence="10 11">CR182</strain>
    </source>
</reference>
<keyword evidence="8" id="KW-0408">Iron</keyword>
<keyword evidence="2 8" id="KW-0678">Repressor</keyword>
<feature type="binding site" evidence="7">
    <location>
        <position position="154"/>
    </location>
    <ligand>
        <name>Zn(2+)</name>
        <dbReference type="ChEBI" id="CHEBI:29105"/>
    </ligand>
</feature>
<dbReference type="InterPro" id="IPR036388">
    <property type="entry name" value="WH-like_DNA-bd_sf"/>
</dbReference>